<name>A0A1G9M5F5_9BACT</name>
<dbReference type="Gene3D" id="3.40.1280.10">
    <property type="match status" value="1"/>
</dbReference>
<dbReference type="GO" id="GO:0005829">
    <property type="term" value="C:cytosol"/>
    <property type="evidence" value="ECO:0007669"/>
    <property type="project" value="TreeGrafter"/>
</dbReference>
<gene>
    <name evidence="4" type="ORF">SAMN05421823_107257</name>
</gene>
<dbReference type="Pfam" id="PF00588">
    <property type="entry name" value="SpoU_methylase"/>
    <property type="match status" value="1"/>
</dbReference>
<dbReference type="InterPro" id="IPR001537">
    <property type="entry name" value="SpoU_MeTrfase"/>
</dbReference>
<evidence type="ECO:0000313" key="5">
    <source>
        <dbReference type="Proteomes" id="UP000198510"/>
    </source>
</evidence>
<evidence type="ECO:0000256" key="1">
    <source>
        <dbReference type="ARBA" id="ARBA00022603"/>
    </source>
</evidence>
<organism evidence="4 5">
    <name type="scientific">Catalinimonas alkaloidigena</name>
    <dbReference type="NCBI Taxonomy" id="1075417"/>
    <lineage>
        <taxon>Bacteria</taxon>
        <taxon>Pseudomonadati</taxon>
        <taxon>Bacteroidota</taxon>
        <taxon>Cytophagia</taxon>
        <taxon>Cytophagales</taxon>
        <taxon>Catalimonadaceae</taxon>
        <taxon>Catalinimonas</taxon>
    </lineage>
</organism>
<dbReference type="InterPro" id="IPR029026">
    <property type="entry name" value="tRNA_m1G_MTases_N"/>
</dbReference>
<keyword evidence="2" id="KW-0808">Transferase</keyword>
<evidence type="ECO:0000256" key="2">
    <source>
        <dbReference type="ARBA" id="ARBA00022679"/>
    </source>
</evidence>
<keyword evidence="1 4" id="KW-0489">Methyltransferase</keyword>
<dbReference type="RefSeq" id="WP_089684672.1">
    <property type="nucleotide sequence ID" value="NZ_FNFO01000007.1"/>
</dbReference>
<reference evidence="4 5" key="1">
    <citation type="submission" date="2016-10" db="EMBL/GenBank/DDBJ databases">
        <authorList>
            <person name="de Groot N.N."/>
        </authorList>
    </citation>
    <scope>NUCLEOTIDE SEQUENCE [LARGE SCALE GENOMIC DNA]</scope>
    <source>
        <strain evidence="4 5">DSM 25186</strain>
    </source>
</reference>
<keyword evidence="5" id="KW-1185">Reference proteome</keyword>
<protein>
    <submittedName>
        <fullName evidence="4">SpoU rRNA Methylase family protein</fullName>
    </submittedName>
</protein>
<dbReference type="AlphaFoldDB" id="A0A1G9M5F5"/>
<dbReference type="InterPro" id="IPR004441">
    <property type="entry name" value="rRNA_MeTrfase_TrmH"/>
</dbReference>
<dbReference type="Proteomes" id="UP000198510">
    <property type="component" value="Unassembled WGS sequence"/>
</dbReference>
<dbReference type="GO" id="GO:0006396">
    <property type="term" value="P:RNA processing"/>
    <property type="evidence" value="ECO:0007669"/>
    <property type="project" value="InterPro"/>
</dbReference>
<dbReference type="GO" id="GO:0032259">
    <property type="term" value="P:methylation"/>
    <property type="evidence" value="ECO:0007669"/>
    <property type="project" value="UniProtKB-KW"/>
</dbReference>
<dbReference type="GO" id="GO:0003723">
    <property type="term" value="F:RNA binding"/>
    <property type="evidence" value="ECO:0007669"/>
    <property type="project" value="InterPro"/>
</dbReference>
<feature type="domain" description="tRNA/rRNA methyltransferase SpoU type" evidence="3">
    <location>
        <begin position="25"/>
        <end position="167"/>
    </location>
</feature>
<dbReference type="OrthoDB" id="9795352at2"/>
<dbReference type="PANTHER" id="PTHR46429">
    <property type="entry name" value="23S RRNA (GUANOSINE-2'-O-)-METHYLTRANSFERASE RLMB"/>
    <property type="match status" value="1"/>
</dbReference>
<proteinExistence type="predicted"/>
<dbReference type="SUPFAM" id="SSF75217">
    <property type="entry name" value="alpha/beta knot"/>
    <property type="match status" value="1"/>
</dbReference>
<evidence type="ECO:0000313" key="4">
    <source>
        <dbReference type="EMBL" id="SDL68915.1"/>
    </source>
</evidence>
<sequence length="178" mass="19491">MRKLSNEELDRPSVADFKSKEKNPFVLVLDNVRSLLNVGSVFRTADAFLAERVILCGITGRPPHREINKTALGATESVVWEYVEDTLAAIEQLRAEGYQIASLEQADQSVMLSQFTPDPAARYAFVLGHEVGGVRADVVAASDLCLEIPQGGTKHSLNVSVAAGVVAWDYVSKTRRFE</sequence>
<dbReference type="EMBL" id="FNFO01000007">
    <property type="protein sequence ID" value="SDL68915.1"/>
    <property type="molecule type" value="Genomic_DNA"/>
</dbReference>
<dbReference type="InterPro" id="IPR029028">
    <property type="entry name" value="Alpha/beta_knot_MTases"/>
</dbReference>
<dbReference type="CDD" id="cd18097">
    <property type="entry name" value="SpoU-like"/>
    <property type="match status" value="1"/>
</dbReference>
<evidence type="ECO:0000259" key="3">
    <source>
        <dbReference type="Pfam" id="PF00588"/>
    </source>
</evidence>
<dbReference type="STRING" id="1075417.SAMN05421823_107257"/>
<dbReference type="PANTHER" id="PTHR46429:SF1">
    <property type="entry name" value="23S RRNA (GUANOSINE-2'-O-)-METHYLTRANSFERASE RLMB"/>
    <property type="match status" value="1"/>
</dbReference>
<accession>A0A1G9M5F5</accession>
<dbReference type="GO" id="GO:0008173">
    <property type="term" value="F:RNA methyltransferase activity"/>
    <property type="evidence" value="ECO:0007669"/>
    <property type="project" value="InterPro"/>
</dbReference>